<dbReference type="OrthoDB" id="9780677at2"/>
<dbReference type="Pfam" id="PF02374">
    <property type="entry name" value="ArsA_ATPase"/>
    <property type="match status" value="3"/>
</dbReference>
<dbReference type="PANTHER" id="PTHR10803:SF3">
    <property type="entry name" value="ATPASE GET3"/>
    <property type="match status" value="1"/>
</dbReference>
<dbReference type="NCBIfam" id="TIGR00345">
    <property type="entry name" value="GET3_arsA_TRC40"/>
    <property type="match status" value="1"/>
</dbReference>
<dbReference type="InterPro" id="IPR025723">
    <property type="entry name" value="ArsA/GET3_ATPase-like"/>
</dbReference>
<dbReference type="EMBL" id="CP016020">
    <property type="protein sequence ID" value="APH05821.1"/>
    <property type="molecule type" value="Genomic_DNA"/>
</dbReference>
<dbReference type="PIRSF" id="PIRSF001327">
    <property type="entry name" value="Arsenical_pump-driving_ATPase"/>
    <property type="match status" value="1"/>
</dbReference>
<keyword evidence="4" id="KW-1185">Reference proteome</keyword>
<feature type="domain" description="ArsA/GET3 Anion-transporting ATPase-like" evidence="2">
    <location>
        <begin position="478"/>
        <end position="589"/>
    </location>
</feature>
<dbReference type="NCBIfam" id="TIGR04291">
    <property type="entry name" value="arsen_driv_ArsA"/>
    <property type="match status" value="1"/>
</dbReference>
<feature type="domain" description="ArsA/GET3 Anion-transporting ATPase-like" evidence="2">
    <location>
        <begin position="14"/>
        <end position="294"/>
    </location>
</feature>
<feature type="domain" description="ArsA/GET3 Anion-transporting ATPase-like" evidence="2">
    <location>
        <begin position="331"/>
        <end position="475"/>
    </location>
</feature>
<organism evidence="3 4">
    <name type="scientific">Bacillus weihaiensis</name>
    <dbReference type="NCBI Taxonomy" id="1547283"/>
    <lineage>
        <taxon>Bacteria</taxon>
        <taxon>Bacillati</taxon>
        <taxon>Bacillota</taxon>
        <taxon>Bacilli</taxon>
        <taxon>Bacillales</taxon>
        <taxon>Bacillaceae</taxon>
        <taxon>Bacillus</taxon>
    </lineage>
</organism>
<dbReference type="SUPFAM" id="SSF52540">
    <property type="entry name" value="P-loop containing nucleoside triphosphate hydrolases"/>
    <property type="match status" value="2"/>
</dbReference>
<dbReference type="GO" id="GO:0016887">
    <property type="term" value="F:ATP hydrolysis activity"/>
    <property type="evidence" value="ECO:0007669"/>
    <property type="project" value="InterPro"/>
</dbReference>
<dbReference type="STRING" id="1547283.A9C19_14365"/>
<dbReference type="KEGG" id="bwh:A9C19_14365"/>
<reference evidence="3 4" key="1">
    <citation type="journal article" date="2016" name="Sci. Rep.">
        <title>Complete genome sequence and transcriptomic analysis of a novel marine strain Bacillus weihaiensis reveals the mechanism of brown algae degradation.</title>
        <authorList>
            <person name="Zhu Y."/>
            <person name="Chen P."/>
            <person name="Bao Y."/>
            <person name="Men Y."/>
            <person name="Zeng Y."/>
            <person name="Yang J."/>
            <person name="Sun J."/>
            <person name="Sun Y."/>
        </authorList>
    </citation>
    <scope>NUCLEOTIDE SEQUENCE [LARGE SCALE GENOMIC DNA]</scope>
    <source>
        <strain evidence="3 4">Alg07</strain>
    </source>
</reference>
<name>A0A1L3MU04_9BACI</name>
<dbReference type="Gene3D" id="3.40.50.300">
    <property type="entry name" value="P-loop containing nucleotide triphosphate hydrolases"/>
    <property type="match status" value="2"/>
</dbReference>
<gene>
    <name evidence="3" type="ORF">A9C19_14365</name>
</gene>
<dbReference type="AlphaFoldDB" id="A0A1L3MU04"/>
<accession>A0A1L3MU04</accession>
<evidence type="ECO:0000313" key="4">
    <source>
        <dbReference type="Proteomes" id="UP000181936"/>
    </source>
</evidence>
<dbReference type="InterPro" id="IPR027541">
    <property type="entry name" value="Ars_ATPase"/>
</dbReference>
<dbReference type="InterPro" id="IPR027417">
    <property type="entry name" value="P-loop_NTPase"/>
</dbReference>
<proteinExistence type="inferred from homology"/>
<protein>
    <submittedName>
        <fullName evidence="3">Arsenical pump-driving ATPase</fullName>
    </submittedName>
</protein>
<dbReference type="Proteomes" id="UP000181936">
    <property type="component" value="Chromosome"/>
</dbReference>
<dbReference type="PANTHER" id="PTHR10803">
    <property type="entry name" value="ARSENICAL PUMP-DRIVING ATPASE ARSENITE-TRANSLOCATING ATPASE"/>
    <property type="match status" value="1"/>
</dbReference>
<evidence type="ECO:0000256" key="1">
    <source>
        <dbReference type="ARBA" id="ARBA00011040"/>
    </source>
</evidence>
<sequence>MFQPFQLERINTPFLFFTGKGGVGKTSTACASAVALADEGKKVLIVSTDPASNLQDVLEIDLTNTPKVIPNVPNLYACNLDPEEAAKNYREKVVGPYRGKLPESVVATMEEQLSGACTVEIAAFDEFTRLLADETIIKEYDHILFDTAPTGHTLRLLQLPTAWSGFLEESTHGASCLGPLSGLNDKKDVYSRTVEALSDSVKTTLCLVSRPEVSSLQEANRASLELKGIGITNQLLIMNGLLKEFTSDDVVSTAFYQRQQHAVNSIPKELKQVPTYSLPFVSFSLTGIHHLRSFFNGESLPPVEINAELDSNRSVSELHDVIHDFSVSNKRIILSMGKGGVGKTTVASAIAVGLVEKGHKVHLTTTDPASHVNDMFTNNHLHKNLIISSIQPHEEVKKYKEEVLSKASEELDEEGLAYLQEDLNSPCTEEIAVFRAFADVVAKSEEEIVVIDTAPTGHTLLLLDSAQHYHKELSRSSGEVPENVAKLLPRLRNPEETSVVIVTVAETTPVFEASRLQEDLKRAGILPVWWIINQSLYATNTKDPILLGRALSERTWIHKVNKELATRSAIIPWHSEEKIGYDQLKELSSS</sequence>
<evidence type="ECO:0000313" key="3">
    <source>
        <dbReference type="EMBL" id="APH05821.1"/>
    </source>
</evidence>
<evidence type="ECO:0000259" key="2">
    <source>
        <dbReference type="Pfam" id="PF02374"/>
    </source>
</evidence>
<dbReference type="GO" id="GO:0005524">
    <property type="term" value="F:ATP binding"/>
    <property type="evidence" value="ECO:0007669"/>
    <property type="project" value="InterPro"/>
</dbReference>
<comment type="similarity">
    <text evidence="1">Belongs to the arsA ATPase family.</text>
</comment>
<dbReference type="RefSeq" id="WP_072580614.1">
    <property type="nucleotide sequence ID" value="NZ_CP016020.1"/>
</dbReference>
<dbReference type="InterPro" id="IPR016300">
    <property type="entry name" value="ATPase_ArsA/GET3"/>
</dbReference>
<dbReference type="GO" id="GO:0015446">
    <property type="term" value="F:ATPase-coupled arsenite transmembrane transporter activity"/>
    <property type="evidence" value="ECO:0007669"/>
    <property type="project" value="InterPro"/>
</dbReference>
<dbReference type="CDD" id="cd02035">
    <property type="entry name" value="ArsA"/>
    <property type="match status" value="2"/>
</dbReference>